<dbReference type="GO" id="GO:0000271">
    <property type="term" value="P:polysaccharide biosynthetic process"/>
    <property type="evidence" value="ECO:0007669"/>
    <property type="project" value="TreeGrafter"/>
</dbReference>
<sequence>MKIKDIELANISRYRGELMGVAILFVILFHVGLPREDAFFGLKRMGNIGVDFFLFLSGMGLWFAWTKNPSLRQFYLRRFLRIYPTWFLIACLYYIPDYLKLELTGHHGQSTNIIDLIGDITINWDFWLHDELTFWYIPAIMFFYLVSPFYMRLIIKHPTYRWLPIVMIMWCIIVQYVTPIHETVGHLEIFWSRIPIFFLGINIAAAVKRKETIGASSIWMLGVIFLITLASCIFLEQVKHGQFPLFLERMLYIPLTITAIILLTYVFSYMPKYINKTLTLFGTLSLELYLIHAHFVLDYLERNNWAYWPTFFAATAITLPLAWLLHTAIEQIITPIEKRIK</sequence>
<keyword evidence="1" id="KW-0472">Membrane</keyword>
<feature type="transmembrane region" description="Helical" evidence="1">
    <location>
        <begin position="162"/>
        <end position="178"/>
    </location>
</feature>
<dbReference type="OrthoDB" id="9806160at2"/>
<dbReference type="EMBL" id="AP018049">
    <property type="protein sequence ID" value="BBA28364.1"/>
    <property type="molecule type" value="Genomic_DNA"/>
</dbReference>
<keyword evidence="1" id="KW-0812">Transmembrane</keyword>
<dbReference type="PANTHER" id="PTHR23028:SF53">
    <property type="entry name" value="ACYL_TRANSF_3 DOMAIN-CONTAINING PROTEIN"/>
    <property type="match status" value="1"/>
</dbReference>
<dbReference type="RefSeq" id="WP_120173619.1">
    <property type="nucleotide sequence ID" value="NZ_AP018049.1"/>
</dbReference>
<proteinExistence type="predicted"/>
<evidence type="ECO:0000256" key="1">
    <source>
        <dbReference type="SAM" id="Phobius"/>
    </source>
</evidence>
<feature type="transmembrane region" description="Helical" evidence="1">
    <location>
        <begin position="250"/>
        <end position="270"/>
    </location>
</feature>
<feature type="transmembrane region" description="Helical" evidence="1">
    <location>
        <begin position="277"/>
        <end position="295"/>
    </location>
</feature>
<feature type="domain" description="Acyltransferase 3" evidence="2">
    <location>
        <begin position="20"/>
        <end position="326"/>
    </location>
</feature>
<accession>A0A250KEM0</accession>
<feature type="transmembrane region" description="Helical" evidence="1">
    <location>
        <begin position="45"/>
        <end position="66"/>
    </location>
</feature>
<feature type="transmembrane region" description="Helical" evidence="1">
    <location>
        <begin position="78"/>
        <end position="95"/>
    </location>
</feature>
<dbReference type="GO" id="GO:0016747">
    <property type="term" value="F:acyltransferase activity, transferring groups other than amino-acyl groups"/>
    <property type="evidence" value="ECO:0007669"/>
    <property type="project" value="InterPro"/>
</dbReference>
<protein>
    <submittedName>
        <fullName evidence="3">Acyltransferase</fullName>
    </submittedName>
</protein>
<dbReference type="Proteomes" id="UP000267517">
    <property type="component" value="Chromosome I"/>
</dbReference>
<dbReference type="Pfam" id="PF01757">
    <property type="entry name" value="Acyl_transf_3"/>
    <property type="match status" value="1"/>
</dbReference>
<evidence type="ECO:0000313" key="4">
    <source>
        <dbReference type="Proteomes" id="UP000267517"/>
    </source>
</evidence>
<keyword evidence="1" id="KW-1133">Transmembrane helix</keyword>
<organism evidence="3 4">
    <name type="scientific">Prevotella melaninogenica</name>
    <dbReference type="NCBI Taxonomy" id="28132"/>
    <lineage>
        <taxon>Bacteria</taxon>
        <taxon>Pseudomonadati</taxon>
        <taxon>Bacteroidota</taxon>
        <taxon>Bacteroidia</taxon>
        <taxon>Bacteroidales</taxon>
        <taxon>Prevotellaceae</taxon>
        <taxon>Prevotella</taxon>
    </lineage>
</organism>
<dbReference type="PANTHER" id="PTHR23028">
    <property type="entry name" value="ACETYLTRANSFERASE"/>
    <property type="match status" value="1"/>
</dbReference>
<dbReference type="GO" id="GO:0016020">
    <property type="term" value="C:membrane"/>
    <property type="evidence" value="ECO:0007669"/>
    <property type="project" value="TreeGrafter"/>
</dbReference>
<dbReference type="InterPro" id="IPR002656">
    <property type="entry name" value="Acyl_transf_3_dom"/>
</dbReference>
<gene>
    <name evidence="3" type="ORF">PMEL1_00256</name>
</gene>
<feature type="transmembrane region" description="Helical" evidence="1">
    <location>
        <begin position="307"/>
        <end position="329"/>
    </location>
</feature>
<keyword evidence="3" id="KW-0808">Transferase</keyword>
<evidence type="ECO:0000313" key="3">
    <source>
        <dbReference type="EMBL" id="BBA28364.1"/>
    </source>
</evidence>
<dbReference type="AlphaFoldDB" id="A0A250KEM0"/>
<feature type="transmembrane region" description="Helical" evidence="1">
    <location>
        <begin position="134"/>
        <end position="155"/>
    </location>
</feature>
<evidence type="ECO:0000259" key="2">
    <source>
        <dbReference type="Pfam" id="PF01757"/>
    </source>
</evidence>
<feature type="transmembrane region" description="Helical" evidence="1">
    <location>
        <begin position="12"/>
        <end position="33"/>
    </location>
</feature>
<feature type="transmembrane region" description="Helical" evidence="1">
    <location>
        <begin position="190"/>
        <end position="207"/>
    </location>
</feature>
<reference evidence="3 4" key="1">
    <citation type="submission" date="2017-05" db="EMBL/GenBank/DDBJ databases">
        <title>whole genome sequence of Prevotella melaninogenica GAI 07411.</title>
        <authorList>
            <person name="Kondo Y."/>
            <person name="Hoshino T."/>
        </authorList>
    </citation>
    <scope>NUCLEOTIDE SEQUENCE [LARGE SCALE GENOMIC DNA]</scope>
    <source>
        <strain evidence="3 4">GAI 07411</strain>
    </source>
</reference>
<keyword evidence="3" id="KW-0012">Acyltransferase</keyword>
<feature type="transmembrane region" description="Helical" evidence="1">
    <location>
        <begin position="219"/>
        <end position="238"/>
    </location>
</feature>
<dbReference type="InterPro" id="IPR050879">
    <property type="entry name" value="Acyltransferase_3"/>
</dbReference>
<name>A0A250KEM0_9BACT</name>